<dbReference type="Gene3D" id="3.60.10.10">
    <property type="entry name" value="Endonuclease/exonuclease/phosphatase"/>
    <property type="match status" value="1"/>
</dbReference>
<protein>
    <recommendedName>
        <fullName evidence="1">Endonuclease/exonuclease/phosphatase domain-containing protein</fullName>
    </recommendedName>
</protein>
<evidence type="ECO:0000259" key="1">
    <source>
        <dbReference type="Pfam" id="PF03372"/>
    </source>
</evidence>
<dbReference type="SUPFAM" id="SSF56219">
    <property type="entry name" value="DNase I-like"/>
    <property type="match status" value="1"/>
</dbReference>
<dbReference type="InterPro" id="IPR036691">
    <property type="entry name" value="Endo/exonu/phosph_ase_sf"/>
</dbReference>
<dbReference type="SUPFAM" id="SSF53649">
    <property type="entry name" value="Alkaline phosphatase-like"/>
    <property type="match status" value="1"/>
</dbReference>
<dbReference type="AlphaFoldDB" id="A0A2P2CF60"/>
<name>A0A2P2CF60_9ZZZZ</name>
<dbReference type="InterPro" id="IPR017850">
    <property type="entry name" value="Alkaline_phosphatase_core_sf"/>
</dbReference>
<organism evidence="2">
    <name type="scientific">metagenome</name>
    <dbReference type="NCBI Taxonomy" id="256318"/>
    <lineage>
        <taxon>unclassified sequences</taxon>
        <taxon>metagenomes</taxon>
    </lineage>
</organism>
<dbReference type="GO" id="GO:0003824">
    <property type="term" value="F:catalytic activity"/>
    <property type="evidence" value="ECO:0007669"/>
    <property type="project" value="InterPro"/>
</dbReference>
<dbReference type="Pfam" id="PF03372">
    <property type="entry name" value="Exo_endo_phos"/>
    <property type="match status" value="1"/>
</dbReference>
<dbReference type="EMBL" id="CZKB01000014">
    <property type="protein sequence ID" value="CUR60618.1"/>
    <property type="molecule type" value="Genomic_DNA"/>
</dbReference>
<feature type="domain" description="Endonuclease/exonuclease/phosphatase" evidence="1">
    <location>
        <begin position="70"/>
        <end position="304"/>
    </location>
</feature>
<reference evidence="2" key="1">
    <citation type="submission" date="2015-08" db="EMBL/GenBank/DDBJ databases">
        <authorList>
            <person name="Babu N.S."/>
            <person name="Beckwith C.J."/>
            <person name="Beseler K.G."/>
            <person name="Brison A."/>
            <person name="Carone J.V."/>
            <person name="Caskin T.P."/>
            <person name="Diamond M."/>
            <person name="Durham M.E."/>
            <person name="Foxe J.M."/>
            <person name="Go M."/>
            <person name="Henderson B.A."/>
            <person name="Jones I.B."/>
            <person name="McGettigan J.A."/>
            <person name="Micheletti S.J."/>
            <person name="Nasrallah M.E."/>
            <person name="Ortiz D."/>
            <person name="Piller C.R."/>
            <person name="Privatt S.R."/>
            <person name="Schneider S.L."/>
            <person name="Sharp S."/>
            <person name="Smith T.C."/>
            <person name="Stanton J.D."/>
            <person name="Ullery H.E."/>
            <person name="Wilson R.J."/>
            <person name="Serrano M.G."/>
            <person name="Buck G."/>
            <person name="Lee V."/>
            <person name="Wang Y."/>
            <person name="Carvalho R."/>
            <person name="Voegtly L."/>
            <person name="Shi R."/>
            <person name="Duckworth R."/>
            <person name="Johnson A."/>
            <person name="Loviza R."/>
            <person name="Walstead R."/>
            <person name="Shah Z."/>
            <person name="Kiflezghi M."/>
            <person name="Wade K."/>
            <person name="Ball S.L."/>
            <person name="Bradley K.W."/>
            <person name="Asai D.J."/>
            <person name="Bowman C.A."/>
            <person name="Russell D.A."/>
            <person name="Pope W.H."/>
            <person name="Jacobs-Sera D."/>
            <person name="Hendrix R.W."/>
            <person name="Hatfull G.F."/>
        </authorList>
    </citation>
    <scope>NUCLEOTIDE SEQUENCE</scope>
</reference>
<accession>A0A2P2CF60</accession>
<dbReference type="Gene3D" id="3.40.720.10">
    <property type="entry name" value="Alkaline Phosphatase, subunit A"/>
    <property type="match status" value="1"/>
</dbReference>
<sequence length="642" mass="68270">MSAMSFPLRALGVVVPAVIAVTVAGTLADPSSSPHASVRTVADEVPAAQVAQKSASTAVQTTPATFFRAATFNVLGADHTAPGGNRKGWDSGVVRMDRVVTLLGEHDLDVVGFQEFQPPQAARFQELMGTSWQTYPGLDTTTGAPSVNSIGWRTDTWRLLEARTLPIPYFSGAPSRMPAVLLQNLDTGRRAWFFNTHNPADTRGDAQQWRDAGFAMEVALANELRTAYPDAPFISFGDKNEREHYYCTVAPGANLWSASGGYVDGTTCSPPGGGAIDWILGSKDVFFNSYTRVWNDYVSKTSDHPLYTTNVVVPASAPVTAQHVVVVAVPGLTSTVVRGLGSKAAELERMVANGASTMNARTVTESTGPDANLVSLLTGRRVFPKAGGHGVGAVGTRGKKASTVHDAAGQYVSSVFDLAHNNSLRTSFVASRPEAQLVRMSWNKKSGGKDPYGVDDGTAKFDKATVLRDDSKAVAWWKSKVAGRPFDLSVLELSGAYKEGQRSGYTGEPYQRAVRKVSQRVAAIRRGIAAQPEMNGTTLLVVVGTSGAHKAGKGSKSWAEGFRVPMWVTGPGVPANDDLYGLNPSLSSPSSDQPNYSGIQPIRTGGVANLVTRVLRLPPVPGSTMDTDQRFQIFDPATLPGA</sequence>
<evidence type="ECO:0000313" key="2">
    <source>
        <dbReference type="EMBL" id="CUR60618.1"/>
    </source>
</evidence>
<gene>
    <name evidence="2" type="ORF">NOCA1210200</name>
</gene>
<dbReference type="InterPro" id="IPR005135">
    <property type="entry name" value="Endo/exonuclease/phosphatase"/>
</dbReference>
<proteinExistence type="predicted"/>